<dbReference type="RefSeq" id="WP_062129810.1">
    <property type="nucleotide sequence ID" value="NZ_LRBG01000022.1"/>
</dbReference>
<dbReference type="STRING" id="1399968.CI15_18980"/>
<protein>
    <submittedName>
        <fullName evidence="1">Uncharacterized protein</fullName>
    </submittedName>
</protein>
<evidence type="ECO:0000313" key="2">
    <source>
        <dbReference type="Proteomes" id="UP000075613"/>
    </source>
</evidence>
<keyword evidence="2" id="KW-1185">Reference proteome</keyword>
<dbReference type="OrthoDB" id="9133932at2"/>
<organism evidence="1 2">
    <name type="scientific">Paraburkholderia monticola</name>
    <dbReference type="NCBI Taxonomy" id="1399968"/>
    <lineage>
        <taxon>Bacteria</taxon>
        <taxon>Pseudomonadati</taxon>
        <taxon>Pseudomonadota</taxon>
        <taxon>Betaproteobacteria</taxon>
        <taxon>Burkholderiales</taxon>
        <taxon>Burkholderiaceae</taxon>
        <taxon>Paraburkholderia</taxon>
    </lineage>
</organism>
<name>A0A149PND2_9BURK</name>
<dbReference type="EMBL" id="LRBG01000022">
    <property type="protein sequence ID" value="KXU86522.1"/>
    <property type="molecule type" value="Genomic_DNA"/>
</dbReference>
<sequence length="192" mass="20643">MNTNIALNNEANRIAADIDSGEVHAGAYEEGAFFADTDWTWALKEKNAACRPSSMAEHCAMAWAFVAGSVCPEWNNEHARLSFLLGYEDRATELADIGEAGYEALAEAGTVADTEGWMLQGKPWAARVSSREKALRAIRAAWAGAAAWQARAEETGAAGDRYRAEEALIRAKYAGDCGRAPAYVAEAAMIAH</sequence>
<dbReference type="Proteomes" id="UP000075613">
    <property type="component" value="Unassembled WGS sequence"/>
</dbReference>
<gene>
    <name evidence="1" type="ORF">CI15_18980</name>
</gene>
<dbReference type="AlphaFoldDB" id="A0A149PND2"/>
<evidence type="ECO:0000313" key="1">
    <source>
        <dbReference type="EMBL" id="KXU86522.1"/>
    </source>
</evidence>
<accession>A0A149PND2</accession>
<comment type="caution">
    <text evidence="1">The sequence shown here is derived from an EMBL/GenBank/DDBJ whole genome shotgun (WGS) entry which is preliminary data.</text>
</comment>
<reference evidence="1 2" key="1">
    <citation type="journal article" date="2015" name="Int. J. Syst. Evol. Microbiol.">
        <title>Burkholderia monticola sp. nov., isolated from mountain soil.</title>
        <authorList>
            <person name="Baek I."/>
            <person name="Seo B."/>
            <person name="Lee I."/>
            <person name="Yi H."/>
            <person name="Chun J."/>
        </authorList>
    </citation>
    <scope>NUCLEOTIDE SEQUENCE [LARGE SCALE GENOMIC DNA]</scope>
    <source>
        <strain evidence="1 2">JC2948</strain>
    </source>
</reference>
<proteinExistence type="predicted"/>